<keyword evidence="3" id="KW-1185">Reference proteome</keyword>
<dbReference type="AlphaFoldDB" id="A0A4D7CS85"/>
<accession>A0A4D7CS85</accession>
<evidence type="ECO:0000313" key="3">
    <source>
        <dbReference type="Proteomes" id="UP000298615"/>
    </source>
</evidence>
<feature type="domain" description="AP2-like integrase N-terminal" evidence="1">
    <location>
        <begin position="11"/>
        <end position="53"/>
    </location>
</feature>
<dbReference type="Proteomes" id="UP000298615">
    <property type="component" value="Chromosome"/>
</dbReference>
<evidence type="ECO:0000313" key="2">
    <source>
        <dbReference type="EMBL" id="QCI87115.1"/>
    </source>
</evidence>
<reference evidence="2 3" key="1">
    <citation type="submission" date="2019-04" db="EMBL/GenBank/DDBJ databases">
        <title>Vagococcus sp. nov., isolated from faeces of yaks (Bos grunniens).</title>
        <authorList>
            <person name="Ge Y."/>
        </authorList>
    </citation>
    <scope>NUCLEOTIDE SEQUENCE [LARGE SCALE GENOMIC DNA]</scope>
    <source>
        <strain evidence="2 3">MN-17</strain>
    </source>
</reference>
<protein>
    <recommendedName>
        <fullName evidence="1">AP2-like integrase N-terminal domain-containing protein</fullName>
    </recommendedName>
</protein>
<evidence type="ECO:0000259" key="1">
    <source>
        <dbReference type="Pfam" id="PF14657"/>
    </source>
</evidence>
<name>A0A4D7CS85_9ENTE</name>
<organism evidence="2 3">
    <name type="scientific">Vagococcus zengguangii</name>
    <dbReference type="NCBI Taxonomy" id="2571750"/>
    <lineage>
        <taxon>Bacteria</taxon>
        <taxon>Bacillati</taxon>
        <taxon>Bacillota</taxon>
        <taxon>Bacilli</taxon>
        <taxon>Lactobacillales</taxon>
        <taxon>Enterococcaceae</taxon>
        <taxon>Vagococcus</taxon>
    </lineage>
</organism>
<sequence>MSIKLDKVNKTWMVEVTTGVDSDTGKTRRFIKRGIQTKTEALEIEAFYKKNYSILKNMEEDRYGS</sequence>
<dbReference type="EMBL" id="CP039712">
    <property type="protein sequence ID" value="QCI87115.1"/>
    <property type="molecule type" value="Genomic_DNA"/>
</dbReference>
<dbReference type="InterPro" id="IPR028259">
    <property type="entry name" value="AP2-like_int_N"/>
</dbReference>
<dbReference type="Pfam" id="PF14657">
    <property type="entry name" value="Arm-DNA-bind_4"/>
    <property type="match status" value="1"/>
</dbReference>
<dbReference type="RefSeq" id="WP_136953937.1">
    <property type="nucleotide sequence ID" value="NZ_CP039712.1"/>
</dbReference>
<dbReference type="KEGG" id="vao:FA707_09240"/>
<gene>
    <name evidence="2" type="ORF">FA707_09240</name>
</gene>
<proteinExistence type="predicted"/>